<organism evidence="10 11">
    <name type="scientific">Paenibacillus alvei</name>
    <name type="common">Bacillus alvei</name>
    <dbReference type="NCBI Taxonomy" id="44250"/>
    <lineage>
        <taxon>Bacteria</taxon>
        <taxon>Bacillati</taxon>
        <taxon>Bacillota</taxon>
        <taxon>Bacilli</taxon>
        <taxon>Bacillales</taxon>
        <taxon>Paenibacillaceae</taxon>
        <taxon>Paenibacillus</taxon>
    </lineage>
</organism>
<keyword evidence="4 8" id="KW-1133">Transmembrane helix</keyword>
<comment type="similarity">
    <text evidence="6">Belongs to the ABC-4 integral membrane protein family.</text>
</comment>
<dbReference type="RefSeq" id="WP_138184920.1">
    <property type="nucleotide sequence ID" value="NZ_LS992241.1"/>
</dbReference>
<dbReference type="InterPro" id="IPR050250">
    <property type="entry name" value="Macrolide_Exporter_MacB"/>
</dbReference>
<feature type="domain" description="ABC3 transporter permease C-terminal" evidence="9">
    <location>
        <begin position="309"/>
        <end position="424"/>
    </location>
</feature>
<feature type="transmembrane region" description="Helical" evidence="8">
    <location>
        <begin position="444"/>
        <end position="461"/>
    </location>
</feature>
<feature type="transmembrane region" description="Helical" evidence="8">
    <location>
        <begin position="861"/>
        <end position="883"/>
    </location>
</feature>
<sequence>MGIPLLRFLFRKMWNTRWLTLSTLIGLIVAVSFTVSIPMYADGALKRVVSKTLEDNSAAMPAGSLSIKYQATGGTKTDPKELKEVDRYIREDVKAQVGFPTQIFVNARSLRGTEVYPVDPSKVDASRVRTMTLGSLTDLNDRVEWTLGKEYADGEQNGTLQVVMMEEAMYRNDLHIGDELEYPVSGTDAVLKVKLVGTFKPKEDTSAYWFQGLEGMMNSLYVSPATFDHLMEQKKLPISVSSWYYAFDLREVKTSQLSSLSSMLERLNIDLYQKLKGTQVEISFAKVLNEFRSQSVQLQMMLFTLAAPMIAMVFYYIAMNASQSLEKQQSDIAVLRSRGASTRQIIWLYLLEGIILGLLALALAPVFGWFMAKSIGSANGFLEFVNRKSIPVGFTSDAVLFGVAAVVIALFASIIPAVVFARSSIVNLKQKMARSDRRPVWQRWFLDVLLLGLAGYGYYLLNERQLLTFQSGVSSDQLQVQPFLFFVPALAIFACGLFFLRVFPLILKIVQWIGGKLLPVPLYLTLTQLSRSAKTYYPLMILLILTLGLGVYNASAARTIDINSTERTLYKYGTDVVIQTVWESEQEIIRDKDKGKGNNGGGGGGNPGQGGGGNQPPKAGKTIYTEPPFELFKKMPGVEGAARVLKTKGNVIISGRSIGQGEIMGIDNVDFSKVAWFRQDLFPNHPFRYLDALGKYTESAVIIPSNVAKQYQLKEGDIISIGFGEQLVELVIVGVLPYWPSMYPDEKPFFIANLDYIYDQVPITPYEVWLKMKDKAPLGPVITELQKKGIEIFSVTDVRSELATQSKHPTRGGVFGILSMGFLISVIISLIGYLLFWFFNLTRRVLQFGILRAMGLSRRQLTGMLLLEQLFTAGLSILLGILLGKVASRLFLPFLQTAESSKMQVPPFRIVFESRDTIQLYIVVGVMIFTGATLLFMHIRRLRVHQAVKMGEER</sequence>
<feature type="region of interest" description="Disordered" evidence="7">
    <location>
        <begin position="589"/>
        <end position="620"/>
    </location>
</feature>
<feature type="transmembrane region" description="Helical" evidence="8">
    <location>
        <begin position="398"/>
        <end position="423"/>
    </location>
</feature>
<feature type="transmembrane region" description="Helical" evidence="8">
    <location>
        <begin position="481"/>
        <end position="500"/>
    </location>
</feature>
<evidence type="ECO:0000259" key="9">
    <source>
        <dbReference type="Pfam" id="PF02687"/>
    </source>
</evidence>
<dbReference type="Proteomes" id="UP000304148">
    <property type="component" value="Chromosome"/>
</dbReference>
<evidence type="ECO:0000256" key="1">
    <source>
        <dbReference type="ARBA" id="ARBA00004651"/>
    </source>
</evidence>
<feature type="transmembrane region" description="Helical" evidence="8">
    <location>
        <begin position="814"/>
        <end position="840"/>
    </location>
</feature>
<evidence type="ECO:0000256" key="3">
    <source>
        <dbReference type="ARBA" id="ARBA00022692"/>
    </source>
</evidence>
<protein>
    <recommendedName>
        <fullName evidence="9">ABC3 transporter permease C-terminal domain-containing protein</fullName>
    </recommendedName>
</protein>
<feature type="transmembrane region" description="Helical" evidence="8">
    <location>
        <begin position="346"/>
        <end position="372"/>
    </location>
</feature>
<evidence type="ECO:0000256" key="2">
    <source>
        <dbReference type="ARBA" id="ARBA00022475"/>
    </source>
</evidence>
<keyword evidence="5 8" id="KW-0472">Membrane</keyword>
<dbReference type="InterPro" id="IPR003838">
    <property type="entry name" value="ABC3_permease_C"/>
</dbReference>
<comment type="subcellular location">
    <subcellularLocation>
        <location evidence="1">Cell membrane</location>
        <topology evidence="1">Multi-pass membrane protein</topology>
    </subcellularLocation>
</comment>
<evidence type="ECO:0000256" key="5">
    <source>
        <dbReference type="ARBA" id="ARBA00023136"/>
    </source>
</evidence>
<feature type="domain" description="ABC3 transporter permease C-terminal" evidence="9">
    <location>
        <begin position="822"/>
        <end position="941"/>
    </location>
</feature>
<dbReference type="AlphaFoldDB" id="A0A383R6P5"/>
<evidence type="ECO:0000313" key="10">
    <source>
        <dbReference type="EMBL" id="SYX82610.1"/>
    </source>
</evidence>
<dbReference type="PANTHER" id="PTHR30572">
    <property type="entry name" value="MEMBRANE COMPONENT OF TRANSPORTER-RELATED"/>
    <property type="match status" value="1"/>
</dbReference>
<name>A0A383R6P5_PAEAL</name>
<feature type="transmembrane region" description="Helical" evidence="8">
    <location>
        <begin position="298"/>
        <end position="318"/>
    </location>
</feature>
<feature type="transmembrane region" description="Helical" evidence="8">
    <location>
        <begin position="536"/>
        <end position="554"/>
    </location>
</feature>
<keyword evidence="3 8" id="KW-0812">Transmembrane</keyword>
<accession>A0A383R6P5</accession>
<evidence type="ECO:0000256" key="6">
    <source>
        <dbReference type="ARBA" id="ARBA00038076"/>
    </source>
</evidence>
<dbReference type="EMBL" id="LS992241">
    <property type="protein sequence ID" value="SYX82610.1"/>
    <property type="molecule type" value="Genomic_DNA"/>
</dbReference>
<dbReference type="GO" id="GO:0022857">
    <property type="term" value="F:transmembrane transporter activity"/>
    <property type="evidence" value="ECO:0007669"/>
    <property type="project" value="TreeGrafter"/>
</dbReference>
<evidence type="ECO:0000256" key="8">
    <source>
        <dbReference type="SAM" id="Phobius"/>
    </source>
</evidence>
<evidence type="ECO:0000256" key="4">
    <source>
        <dbReference type="ARBA" id="ARBA00022989"/>
    </source>
</evidence>
<evidence type="ECO:0000313" key="11">
    <source>
        <dbReference type="Proteomes" id="UP000304148"/>
    </source>
</evidence>
<proteinExistence type="inferred from homology"/>
<evidence type="ECO:0000256" key="7">
    <source>
        <dbReference type="SAM" id="MobiDB-lite"/>
    </source>
</evidence>
<keyword evidence="2" id="KW-1003">Cell membrane</keyword>
<reference evidence="11" key="1">
    <citation type="submission" date="2018-08" db="EMBL/GenBank/DDBJ databases">
        <authorList>
            <person name="Chevrot R."/>
        </authorList>
    </citation>
    <scope>NUCLEOTIDE SEQUENCE [LARGE SCALE GENOMIC DNA]</scope>
</reference>
<gene>
    <name evidence="10" type="ORF">PBLR_11032</name>
</gene>
<dbReference type="PANTHER" id="PTHR30572:SF4">
    <property type="entry name" value="ABC TRANSPORTER PERMEASE YTRF"/>
    <property type="match status" value="1"/>
</dbReference>
<dbReference type="Pfam" id="PF02687">
    <property type="entry name" value="FtsX"/>
    <property type="match status" value="2"/>
</dbReference>
<feature type="compositionally biased region" description="Gly residues" evidence="7">
    <location>
        <begin position="597"/>
        <end position="614"/>
    </location>
</feature>
<feature type="transmembrane region" description="Helical" evidence="8">
    <location>
        <begin position="918"/>
        <end position="939"/>
    </location>
</feature>
<dbReference type="GO" id="GO:0005886">
    <property type="term" value="C:plasma membrane"/>
    <property type="evidence" value="ECO:0007669"/>
    <property type="project" value="UniProtKB-SubCell"/>
</dbReference>